<evidence type="ECO:0000313" key="7">
    <source>
        <dbReference type="Proteomes" id="UP001222800"/>
    </source>
</evidence>
<proteinExistence type="inferred from homology"/>
<dbReference type="SMART" id="SM00926">
    <property type="entry name" value="Molybdop_Fe4S4"/>
    <property type="match status" value="1"/>
</dbReference>
<dbReference type="PANTHER" id="PTHR43742">
    <property type="entry name" value="TRIMETHYLAMINE-N-OXIDE REDUCTASE"/>
    <property type="match status" value="1"/>
</dbReference>
<dbReference type="EMBL" id="CP120733">
    <property type="protein sequence ID" value="WFD09442.1"/>
    <property type="molecule type" value="Genomic_DNA"/>
</dbReference>
<keyword evidence="7" id="KW-1185">Reference proteome</keyword>
<evidence type="ECO:0000256" key="1">
    <source>
        <dbReference type="ARBA" id="ARBA00010312"/>
    </source>
</evidence>
<dbReference type="SUPFAM" id="SSF50692">
    <property type="entry name" value="ADC-like"/>
    <property type="match status" value="1"/>
</dbReference>
<keyword evidence="2" id="KW-0479">Metal-binding</keyword>
<reference evidence="6 7" key="1">
    <citation type="submission" date="2023-03" db="EMBL/GenBank/DDBJ databases">
        <title>Complete genome sequence of Tepidibacter sp. SWIR-1, isolated from a deep-sea hydrothermal vent.</title>
        <authorList>
            <person name="Li X."/>
        </authorList>
    </citation>
    <scope>NUCLEOTIDE SEQUENCE [LARGE SCALE GENOMIC DNA]</scope>
    <source>
        <strain evidence="6 7">SWIR-1</strain>
    </source>
</reference>
<dbReference type="Pfam" id="PF00384">
    <property type="entry name" value="Molybdopterin"/>
    <property type="match status" value="1"/>
</dbReference>
<dbReference type="Gene3D" id="3.40.228.10">
    <property type="entry name" value="Dimethylsulfoxide Reductase, domain 2"/>
    <property type="match status" value="1"/>
</dbReference>
<feature type="domain" description="4Fe-4S Mo/W bis-MGD-type" evidence="5">
    <location>
        <begin position="1"/>
        <end position="58"/>
    </location>
</feature>
<dbReference type="RefSeq" id="WP_277731369.1">
    <property type="nucleotide sequence ID" value="NZ_CP120733.1"/>
</dbReference>
<keyword evidence="4" id="KW-0411">Iron-sulfur</keyword>
<evidence type="ECO:0000256" key="3">
    <source>
        <dbReference type="ARBA" id="ARBA00023004"/>
    </source>
</evidence>
<name>A0ABY8E973_9FIRM</name>
<protein>
    <submittedName>
        <fullName evidence="6">Molybdopterin-dependent oxidoreductase</fullName>
    </submittedName>
</protein>
<dbReference type="CDD" id="cd02775">
    <property type="entry name" value="MopB_CT"/>
    <property type="match status" value="1"/>
</dbReference>
<comment type="similarity">
    <text evidence="1">Belongs to the prokaryotic molybdopterin-containing oxidoreductase family.</text>
</comment>
<dbReference type="Gene3D" id="3.40.50.740">
    <property type="match status" value="1"/>
</dbReference>
<organism evidence="6 7">
    <name type="scientific">Tepidibacter hydrothermalis</name>
    <dbReference type="NCBI Taxonomy" id="3036126"/>
    <lineage>
        <taxon>Bacteria</taxon>
        <taxon>Bacillati</taxon>
        <taxon>Bacillota</taxon>
        <taxon>Clostridia</taxon>
        <taxon>Peptostreptococcales</taxon>
        <taxon>Peptostreptococcaceae</taxon>
        <taxon>Tepidibacter</taxon>
    </lineage>
</organism>
<dbReference type="InterPro" id="IPR006656">
    <property type="entry name" value="Mopterin_OxRdtase"/>
</dbReference>
<gene>
    <name evidence="6" type="ORF">P4S50_13730</name>
</gene>
<dbReference type="InterPro" id="IPR050612">
    <property type="entry name" value="Prok_Mopterin_Oxidored"/>
</dbReference>
<dbReference type="PROSITE" id="PS51669">
    <property type="entry name" value="4FE4S_MOW_BIS_MGD"/>
    <property type="match status" value="1"/>
</dbReference>
<dbReference type="InterPro" id="IPR006963">
    <property type="entry name" value="Mopterin_OxRdtase_4Fe-4S_dom"/>
</dbReference>
<accession>A0ABY8E973</accession>
<dbReference type="SUPFAM" id="SSF53706">
    <property type="entry name" value="Formate dehydrogenase/DMSO reductase, domains 1-3"/>
    <property type="match status" value="1"/>
</dbReference>
<dbReference type="Gene3D" id="2.40.40.20">
    <property type="match status" value="1"/>
</dbReference>
<keyword evidence="3" id="KW-0408">Iron</keyword>
<dbReference type="Pfam" id="PF01568">
    <property type="entry name" value="Molydop_binding"/>
    <property type="match status" value="1"/>
</dbReference>
<dbReference type="Proteomes" id="UP001222800">
    <property type="component" value="Chromosome"/>
</dbReference>
<sequence>MKRFSHGCTLDCFDCCKFDIYIDENNIIQIKGDKNHPYTRGIICSKGKKHLDRLNHKDRIYNPLKKVDGKWIEITFDEAISIIADKLKFYKENYNSNSIAHYYESGSGGVLKSIQNIFFNFYGGITEFEGGTCWSAGNKAQKYDFGYVKGSSLDDMMNSKNIIIWGRNPYNTFIHLMETILRAKKNGIKVTVIDPIYTETAKKVDEYIRVNPSTDGALCMAMTKVIIEEDLQDKEFINKYVKGYDEYKNYLDTLSIEYLCKECGVDIDTIKRISRVYAKKSSTIYIGYGVQKYTNGGNTIRSIDAMAAITGNIGKSGAAVNYANRVYPDILNLDPYNSCDHADNKRYFNVHSFADDVKNSNEEPIKAIFVTKANPLCRWPNLNKNIKAFSKIEFKVCIDMFMTDTAKHCDLFIPCTNTLESEDILYSSMCNPYIIYNEKIIDPKYKLMDEYYFFMELSKRMNMKDYPLVSKEEYLREIVKPLSKWNIEIDDIKRDYVNMAFDKVAWSDKVFKTSSKKIEIYSDNAKKDGLSPIPVYIKSEKDDIRLITTHEKNSLFTQHYLDDDKISIVYININLAKKYKLLEDEIITLKSRNGSIDTKVKITDDVADDVVHMYTRWANKDGNPNFLTEDISSEMGGQVAYNETFVEIVKK</sequence>
<dbReference type="InterPro" id="IPR006657">
    <property type="entry name" value="MoPterin_dinucl-bd_dom"/>
</dbReference>
<dbReference type="Gene3D" id="3.30.2070.10">
    <property type="entry name" value="Formate dehydrogenase/DMSO reductase"/>
    <property type="match status" value="1"/>
</dbReference>
<evidence type="ECO:0000259" key="5">
    <source>
        <dbReference type="PROSITE" id="PS51669"/>
    </source>
</evidence>
<dbReference type="Gene3D" id="2.20.25.90">
    <property type="entry name" value="ADC-like domains"/>
    <property type="match status" value="1"/>
</dbReference>
<evidence type="ECO:0000256" key="4">
    <source>
        <dbReference type="ARBA" id="ARBA00023014"/>
    </source>
</evidence>
<evidence type="ECO:0000256" key="2">
    <source>
        <dbReference type="ARBA" id="ARBA00022723"/>
    </source>
</evidence>
<dbReference type="InterPro" id="IPR009010">
    <property type="entry name" value="Asp_de-COase-like_dom_sf"/>
</dbReference>
<dbReference type="PANTHER" id="PTHR43742:SF6">
    <property type="entry name" value="OXIDOREDUCTASE YYAE-RELATED"/>
    <property type="match status" value="1"/>
</dbReference>
<evidence type="ECO:0000313" key="6">
    <source>
        <dbReference type="EMBL" id="WFD09442.1"/>
    </source>
</evidence>
<dbReference type="CDD" id="cd02766">
    <property type="entry name" value="MopB_3"/>
    <property type="match status" value="1"/>
</dbReference>
<dbReference type="Pfam" id="PF04879">
    <property type="entry name" value="Molybdop_Fe4S4"/>
    <property type="match status" value="1"/>
</dbReference>